<keyword evidence="6" id="KW-0156">Chromatin regulator</keyword>
<dbReference type="InterPro" id="IPR001680">
    <property type="entry name" value="WD40_rpt"/>
</dbReference>
<evidence type="ECO:0000256" key="2">
    <source>
        <dbReference type="ARBA" id="ARBA00007306"/>
    </source>
</evidence>
<dbReference type="EMBL" id="VIIS01000040">
    <property type="protein sequence ID" value="KAF0314186.1"/>
    <property type="molecule type" value="Genomic_DNA"/>
</dbReference>
<evidence type="ECO:0000256" key="4">
    <source>
        <dbReference type="ARBA" id="ARBA00022737"/>
    </source>
</evidence>
<keyword evidence="3 9" id="KW-0853">WD repeat</keyword>
<feature type="repeat" description="WD" evidence="9">
    <location>
        <begin position="62"/>
        <end position="94"/>
    </location>
</feature>
<evidence type="ECO:0000256" key="3">
    <source>
        <dbReference type="ARBA" id="ARBA00022574"/>
    </source>
</evidence>
<dbReference type="PROSITE" id="PS00678">
    <property type="entry name" value="WD_REPEATS_1"/>
    <property type="match status" value="1"/>
</dbReference>
<evidence type="ECO:0000256" key="6">
    <source>
        <dbReference type="ARBA" id="ARBA00022853"/>
    </source>
</evidence>
<evidence type="ECO:0000256" key="7">
    <source>
        <dbReference type="ARBA" id="ARBA00023204"/>
    </source>
</evidence>
<feature type="compositionally biased region" description="Low complexity" evidence="10">
    <location>
        <begin position="467"/>
        <end position="479"/>
    </location>
</feature>
<dbReference type="GO" id="GO:0006335">
    <property type="term" value="P:DNA replication-dependent chromatin assembly"/>
    <property type="evidence" value="ECO:0007669"/>
    <property type="project" value="InterPro"/>
</dbReference>
<feature type="repeat" description="WD" evidence="9">
    <location>
        <begin position="163"/>
        <end position="204"/>
    </location>
</feature>
<evidence type="ECO:0000259" key="11">
    <source>
        <dbReference type="Pfam" id="PF24105"/>
    </source>
</evidence>
<feature type="compositionally biased region" description="Basic and acidic residues" evidence="10">
    <location>
        <begin position="439"/>
        <end position="448"/>
    </location>
</feature>
<feature type="repeat" description="WD" evidence="9">
    <location>
        <begin position="121"/>
        <end position="162"/>
    </location>
</feature>
<dbReference type="InterPro" id="IPR036322">
    <property type="entry name" value="WD40_repeat_dom_sf"/>
</dbReference>
<evidence type="ECO:0000256" key="5">
    <source>
        <dbReference type="ARBA" id="ARBA00022763"/>
    </source>
</evidence>
<reference evidence="12 13" key="1">
    <citation type="submission" date="2019-07" db="EMBL/GenBank/DDBJ databases">
        <title>Draft genome assembly of a fouling barnacle, Amphibalanus amphitrite (Darwin, 1854): The first reference genome for Thecostraca.</title>
        <authorList>
            <person name="Kim W."/>
        </authorList>
    </citation>
    <scope>NUCLEOTIDE SEQUENCE [LARGE SCALE GENOMIC DNA]</scope>
    <source>
        <strain evidence="12">SNU_AA5</strain>
        <tissue evidence="12">Soma without cirri and trophi</tissue>
    </source>
</reference>
<comment type="similarity">
    <text evidence="2">Belongs to the WD repeat HIR1 family.</text>
</comment>
<evidence type="ECO:0000313" key="12">
    <source>
        <dbReference type="EMBL" id="KAF0314186.1"/>
    </source>
</evidence>
<dbReference type="GO" id="GO:0005634">
    <property type="term" value="C:nucleus"/>
    <property type="evidence" value="ECO:0007669"/>
    <property type="project" value="UniProtKB-SubCell"/>
</dbReference>
<dbReference type="SMART" id="SM00320">
    <property type="entry name" value="WD40"/>
    <property type="match status" value="5"/>
</dbReference>
<evidence type="ECO:0000256" key="1">
    <source>
        <dbReference type="ARBA" id="ARBA00004123"/>
    </source>
</evidence>
<dbReference type="Pfam" id="PF24105">
    <property type="entry name" value="Beta-prop_CAF1B_HIR1"/>
    <property type="match status" value="1"/>
</dbReference>
<accession>A0A6A4X3A9</accession>
<feature type="domain" description="CAF1B/HIR1 beta-propeller" evidence="11">
    <location>
        <begin position="1"/>
        <end position="392"/>
    </location>
</feature>
<dbReference type="GO" id="GO:0006281">
    <property type="term" value="P:DNA repair"/>
    <property type="evidence" value="ECO:0007669"/>
    <property type="project" value="UniProtKB-KW"/>
</dbReference>
<comment type="subcellular location">
    <subcellularLocation>
        <location evidence="1">Nucleus</location>
    </subcellularLocation>
</comment>
<dbReference type="PROSITE" id="PS50082">
    <property type="entry name" value="WD_REPEATS_2"/>
    <property type="match status" value="3"/>
</dbReference>
<dbReference type="InterPro" id="IPR045145">
    <property type="entry name" value="PTHR15271"/>
</dbReference>
<name>A0A6A4X3A9_AMPAM</name>
<dbReference type="PANTHER" id="PTHR15271">
    <property type="entry name" value="CHROMATIN ASSEMBLY FACTOR 1 SUBUNIT B"/>
    <property type="match status" value="1"/>
</dbReference>
<dbReference type="GO" id="GO:0006334">
    <property type="term" value="P:nucleosome assembly"/>
    <property type="evidence" value="ECO:0007669"/>
    <property type="project" value="TreeGrafter"/>
</dbReference>
<organism evidence="12 13">
    <name type="scientific">Amphibalanus amphitrite</name>
    <name type="common">Striped barnacle</name>
    <name type="synonym">Balanus amphitrite</name>
    <dbReference type="NCBI Taxonomy" id="1232801"/>
    <lineage>
        <taxon>Eukaryota</taxon>
        <taxon>Metazoa</taxon>
        <taxon>Ecdysozoa</taxon>
        <taxon>Arthropoda</taxon>
        <taxon>Crustacea</taxon>
        <taxon>Multicrustacea</taxon>
        <taxon>Cirripedia</taxon>
        <taxon>Thoracica</taxon>
        <taxon>Thoracicalcarea</taxon>
        <taxon>Balanomorpha</taxon>
        <taxon>Balanoidea</taxon>
        <taxon>Balanidae</taxon>
        <taxon>Amphibalaninae</taxon>
        <taxon>Amphibalanus</taxon>
    </lineage>
</organism>
<dbReference type="InterPro" id="IPR019775">
    <property type="entry name" value="WD40_repeat_CS"/>
</dbReference>
<dbReference type="InterPro" id="IPR055410">
    <property type="entry name" value="Beta-prop_CAF1B_HIR1"/>
</dbReference>
<keyword evidence="8" id="KW-0539">Nucleus</keyword>
<protein>
    <submittedName>
        <fullName evidence="12">Chromatin assembly factor 1 subunit B</fullName>
    </submittedName>
</protein>
<proteinExistence type="inferred from homology"/>
<evidence type="ECO:0000256" key="8">
    <source>
        <dbReference type="ARBA" id="ARBA00023242"/>
    </source>
</evidence>
<dbReference type="GO" id="GO:0033186">
    <property type="term" value="C:CAF-1 complex"/>
    <property type="evidence" value="ECO:0007669"/>
    <property type="project" value="TreeGrafter"/>
</dbReference>
<dbReference type="SUPFAM" id="SSF50978">
    <property type="entry name" value="WD40 repeat-like"/>
    <property type="match status" value="1"/>
</dbReference>
<evidence type="ECO:0000256" key="10">
    <source>
        <dbReference type="SAM" id="MobiDB-lite"/>
    </source>
</evidence>
<dbReference type="OrthoDB" id="71227at2759"/>
<dbReference type="InterPro" id="IPR015943">
    <property type="entry name" value="WD40/YVTN_repeat-like_dom_sf"/>
</dbReference>
<comment type="caution">
    <text evidence="12">The sequence shown here is derived from an EMBL/GenBank/DDBJ whole genome shotgun (WGS) entry which is preliminary data.</text>
</comment>
<dbReference type="Gene3D" id="2.130.10.10">
    <property type="entry name" value="YVTN repeat-like/Quinoprotein amine dehydrogenase"/>
    <property type="match status" value="2"/>
</dbReference>
<keyword evidence="7" id="KW-0234">DNA repair</keyword>
<feature type="region of interest" description="Disordered" evidence="10">
    <location>
        <begin position="392"/>
        <end position="492"/>
    </location>
</feature>
<keyword evidence="4" id="KW-0677">Repeat</keyword>
<gene>
    <name evidence="12" type="primary">Chaf1b</name>
    <name evidence="12" type="ORF">FJT64_015340</name>
</gene>
<dbReference type="PROSITE" id="PS50294">
    <property type="entry name" value="WD_REPEATS_REGION"/>
    <property type="match status" value="1"/>
</dbReference>
<evidence type="ECO:0000313" key="13">
    <source>
        <dbReference type="Proteomes" id="UP000440578"/>
    </source>
</evidence>
<sequence length="492" mass="54954">MKCTVPQISWHNKDPVLSLDVHSVPITPEHYRIASGGNDSHVVMWEVTLTEGDSTVEVLADLTHHLKPVNVVRFAPIKDILLASADDDGHIILWRRQDHPNIMLEMDGADFREHYCIHKTLRGHLQDVYDLCWSADGAHLISGAVDNTAILWDVQKGVKMQILSCHESFVQGVAWDPLNKVVATLSCDRHCRIFNVQTGKCISKVQKLKMPHTKEDGTVEEKACRLFHDDTLQTFCRRLSFTPDGTLLLAPAGLLETGPGAKLENVVHVFSRHDFSRPVFCLPSTDKYTIAVRCCPTLYKLRMRHPPEPGKPLWEQTHTMLKLPYSLQMVMAVATRCSVLLYDTQQEAPFARISNIHFTRLTDLSWSRDGRLLMVSSTDGFCSVITFDDGELGEPYLPSDEQREQAAEEVEEPEPEPQEPEQEQEPMEAEDDGTQLVLHLEETTRELDEGPGSPAAVEPPPQPSPAPAAGTAGHLSSPKRSPKPRTPAKTDG</sequence>
<feature type="compositionally biased region" description="Pro residues" evidence="10">
    <location>
        <begin position="457"/>
        <end position="466"/>
    </location>
</feature>
<feature type="compositionally biased region" description="Acidic residues" evidence="10">
    <location>
        <begin position="407"/>
        <end position="433"/>
    </location>
</feature>
<dbReference type="AlphaFoldDB" id="A0A6A4X3A9"/>
<keyword evidence="5" id="KW-0227">DNA damage</keyword>
<evidence type="ECO:0000256" key="9">
    <source>
        <dbReference type="PROSITE-ProRule" id="PRU00221"/>
    </source>
</evidence>
<dbReference type="Proteomes" id="UP000440578">
    <property type="component" value="Unassembled WGS sequence"/>
</dbReference>
<dbReference type="PANTHER" id="PTHR15271:SF4">
    <property type="entry name" value="CHROMATIN ASSEMBLY FACTOR 1 SUBUNIT B"/>
    <property type="match status" value="1"/>
</dbReference>
<keyword evidence="13" id="KW-1185">Reference proteome</keyword>